<protein>
    <submittedName>
        <fullName evidence="2">Uncharacterized protein</fullName>
    </submittedName>
</protein>
<dbReference type="AlphaFoldDB" id="A0A1T4KW24"/>
<feature type="region of interest" description="Disordered" evidence="1">
    <location>
        <begin position="1"/>
        <end position="20"/>
    </location>
</feature>
<evidence type="ECO:0000313" key="2">
    <source>
        <dbReference type="EMBL" id="SJZ46570.1"/>
    </source>
</evidence>
<evidence type="ECO:0000313" key="3">
    <source>
        <dbReference type="Proteomes" id="UP000189956"/>
    </source>
</evidence>
<dbReference type="Proteomes" id="UP000189956">
    <property type="component" value="Unassembled WGS sequence"/>
</dbReference>
<sequence length="44" mass="5151">MSSMRQIYEKRHHPPNKPRQTIAEALFFGPASLEKQSLDARKRV</sequence>
<reference evidence="2 3" key="1">
    <citation type="submission" date="2017-02" db="EMBL/GenBank/DDBJ databases">
        <authorList>
            <person name="Peterson S.W."/>
        </authorList>
    </citation>
    <scope>NUCLEOTIDE SEQUENCE [LARGE SCALE GENOMIC DNA]</scope>
    <source>
        <strain evidence="2 3">ATCC 700135</strain>
    </source>
</reference>
<evidence type="ECO:0000256" key="1">
    <source>
        <dbReference type="SAM" id="MobiDB-lite"/>
    </source>
</evidence>
<name>A0A1T4KW24_PORCN</name>
<gene>
    <name evidence="2" type="ORF">SAMN02745205_00875</name>
</gene>
<accession>A0A1T4KW24</accession>
<proteinExistence type="predicted"/>
<organism evidence="2 3">
    <name type="scientific">Porphyromonas cangingivalis</name>
    <dbReference type="NCBI Taxonomy" id="36874"/>
    <lineage>
        <taxon>Bacteria</taxon>
        <taxon>Pseudomonadati</taxon>
        <taxon>Bacteroidota</taxon>
        <taxon>Bacteroidia</taxon>
        <taxon>Bacteroidales</taxon>
        <taxon>Porphyromonadaceae</taxon>
        <taxon>Porphyromonas</taxon>
    </lineage>
</organism>
<dbReference type="EMBL" id="FUWL01000006">
    <property type="protein sequence ID" value="SJZ46570.1"/>
    <property type="molecule type" value="Genomic_DNA"/>
</dbReference>